<keyword evidence="3" id="KW-0560">Oxidoreductase</keyword>
<comment type="similarity">
    <text evidence="1">Belongs to the aldo/keto reductase family.</text>
</comment>
<feature type="binding site" evidence="5">
    <location>
        <position position="110"/>
    </location>
    <ligand>
        <name>substrate</name>
    </ligand>
</feature>
<dbReference type="PIRSF" id="PIRSF000097">
    <property type="entry name" value="AKR"/>
    <property type="match status" value="1"/>
</dbReference>
<dbReference type="InterPro" id="IPR023210">
    <property type="entry name" value="NADP_OxRdtase_dom"/>
</dbReference>
<dbReference type="EMBL" id="JAAXPO010000004">
    <property type="protein sequence ID" value="NKZ18483.1"/>
    <property type="molecule type" value="Genomic_DNA"/>
</dbReference>
<dbReference type="PROSITE" id="PS00798">
    <property type="entry name" value="ALDOKETO_REDUCTASE_1"/>
    <property type="match status" value="1"/>
</dbReference>
<keyword evidence="2" id="KW-0521">NADP</keyword>
<name>A0A846ZI74_9LACO</name>
<dbReference type="InterPro" id="IPR020471">
    <property type="entry name" value="AKR"/>
</dbReference>
<dbReference type="InterPro" id="IPR018170">
    <property type="entry name" value="Aldo/ket_reductase_CS"/>
</dbReference>
<evidence type="ECO:0000313" key="9">
    <source>
        <dbReference type="Proteomes" id="UP000590460"/>
    </source>
</evidence>
<feature type="active site" description="Proton donor" evidence="4">
    <location>
        <position position="52"/>
    </location>
</feature>
<comment type="caution">
    <text evidence="8">The sequence shown here is derived from an EMBL/GenBank/DDBJ whole genome shotgun (WGS) entry which is preliminary data.</text>
</comment>
<organism evidence="8 9">
    <name type="scientific">Leuconostoc holzapfelii</name>
    <dbReference type="NCBI Taxonomy" id="434464"/>
    <lineage>
        <taxon>Bacteria</taxon>
        <taxon>Bacillati</taxon>
        <taxon>Bacillota</taxon>
        <taxon>Bacilli</taxon>
        <taxon>Lactobacillales</taxon>
        <taxon>Lactobacillaceae</taxon>
        <taxon>Leuconostoc</taxon>
    </lineage>
</organism>
<dbReference type="PANTHER" id="PTHR43827">
    <property type="entry name" value="2,5-DIKETO-D-GLUCONIC ACID REDUCTASE"/>
    <property type="match status" value="1"/>
</dbReference>
<evidence type="ECO:0000256" key="2">
    <source>
        <dbReference type="ARBA" id="ARBA00022857"/>
    </source>
</evidence>
<feature type="site" description="Lowers pKa of active site Tyr" evidence="6">
    <location>
        <position position="77"/>
    </location>
</feature>
<evidence type="ECO:0000256" key="4">
    <source>
        <dbReference type="PIRSR" id="PIRSR000097-1"/>
    </source>
</evidence>
<evidence type="ECO:0000256" key="1">
    <source>
        <dbReference type="ARBA" id="ARBA00007905"/>
    </source>
</evidence>
<gene>
    <name evidence="8" type="ORF">HF966_04770</name>
</gene>
<evidence type="ECO:0000256" key="3">
    <source>
        <dbReference type="ARBA" id="ARBA00023002"/>
    </source>
</evidence>
<feature type="domain" description="NADP-dependent oxidoreductase" evidence="7">
    <location>
        <begin position="18"/>
        <end position="271"/>
    </location>
</feature>
<dbReference type="Pfam" id="PF00248">
    <property type="entry name" value="Aldo_ket_red"/>
    <property type="match status" value="1"/>
</dbReference>
<accession>A0A846ZI74</accession>
<sequence>MVLTDTYTLANGVQIPVIGFGTWQSADGDVAYDAVKWALAAGYRHIDTAAIYGNEASVGRAIKDAGIARDELFITTKLWNDAHSYEAAQAALAKSLTTLGLDYVDLYLIHWPNPAALRQEAPEAWEQANAATWRAMEDAYAAGQVRAIGVSNFQIHHLEALAKTQKVAPMVNQNFLNPSDAQADLVAYDKAHHILDEAYSPLGTGKLIDLPQVADLAAKYHKSVPQILIRWSLDKGFVPLPKSTHEAYIQANLDVFDFSLTPEEVATLDTLQGINGTHLNADTADF</sequence>
<evidence type="ECO:0000259" key="7">
    <source>
        <dbReference type="Pfam" id="PF00248"/>
    </source>
</evidence>
<dbReference type="SUPFAM" id="SSF51430">
    <property type="entry name" value="NAD(P)-linked oxidoreductase"/>
    <property type="match status" value="1"/>
</dbReference>
<dbReference type="Gene3D" id="3.20.20.100">
    <property type="entry name" value="NADP-dependent oxidoreductase domain"/>
    <property type="match status" value="1"/>
</dbReference>
<dbReference type="PRINTS" id="PR00069">
    <property type="entry name" value="ALDKETRDTASE"/>
</dbReference>
<dbReference type="AlphaFoldDB" id="A0A846ZI74"/>
<dbReference type="InterPro" id="IPR036812">
    <property type="entry name" value="NAD(P)_OxRdtase_dom_sf"/>
</dbReference>
<evidence type="ECO:0000313" key="8">
    <source>
        <dbReference type="EMBL" id="NKZ18483.1"/>
    </source>
</evidence>
<protein>
    <submittedName>
        <fullName evidence="8">Aldo/keto reductase</fullName>
    </submittedName>
</protein>
<proteinExistence type="inferred from homology"/>
<dbReference type="Proteomes" id="UP000590460">
    <property type="component" value="Unassembled WGS sequence"/>
</dbReference>
<evidence type="ECO:0000256" key="6">
    <source>
        <dbReference type="PIRSR" id="PIRSR000097-3"/>
    </source>
</evidence>
<evidence type="ECO:0000256" key="5">
    <source>
        <dbReference type="PIRSR" id="PIRSR000097-2"/>
    </source>
</evidence>
<dbReference type="CDD" id="cd19071">
    <property type="entry name" value="AKR_AKR1-5-like"/>
    <property type="match status" value="1"/>
</dbReference>
<reference evidence="8 9" key="1">
    <citation type="submission" date="2020-04" db="EMBL/GenBank/DDBJ databases">
        <title>MicrobeNet Type strains.</title>
        <authorList>
            <person name="Nicholson A.C."/>
        </authorList>
    </citation>
    <scope>NUCLEOTIDE SEQUENCE [LARGE SCALE GENOMIC DNA]</scope>
    <source>
        <strain evidence="8 9">CCUG 54536</strain>
    </source>
</reference>
<dbReference type="PANTHER" id="PTHR43827:SF3">
    <property type="entry name" value="NADP-DEPENDENT OXIDOREDUCTASE DOMAIN-CONTAINING PROTEIN"/>
    <property type="match status" value="1"/>
</dbReference>
<dbReference type="FunFam" id="3.20.20.100:FF:000015">
    <property type="entry name" value="Oxidoreductase, aldo/keto reductase family"/>
    <property type="match status" value="1"/>
</dbReference>
<dbReference type="PROSITE" id="PS00062">
    <property type="entry name" value="ALDOKETO_REDUCTASE_2"/>
    <property type="match status" value="1"/>
</dbReference>
<dbReference type="GO" id="GO:0016616">
    <property type="term" value="F:oxidoreductase activity, acting on the CH-OH group of donors, NAD or NADP as acceptor"/>
    <property type="evidence" value="ECO:0007669"/>
    <property type="project" value="UniProtKB-ARBA"/>
</dbReference>
<dbReference type="RefSeq" id="WP_168676796.1">
    <property type="nucleotide sequence ID" value="NZ_BPKV01000005.1"/>
</dbReference>